<gene>
    <name evidence="6" type="ORF">CASFOL_015449</name>
</gene>
<dbReference type="GO" id="GO:0008270">
    <property type="term" value="F:zinc ion binding"/>
    <property type="evidence" value="ECO:0007669"/>
    <property type="project" value="UniProtKB-KW"/>
</dbReference>
<dbReference type="InterPro" id="IPR011011">
    <property type="entry name" value="Znf_FYVE_PHD"/>
</dbReference>
<feature type="compositionally biased region" description="Basic and acidic residues" evidence="4">
    <location>
        <begin position="533"/>
        <end position="552"/>
    </location>
</feature>
<evidence type="ECO:0000256" key="2">
    <source>
        <dbReference type="ARBA" id="ARBA00022771"/>
    </source>
</evidence>
<keyword evidence="3" id="KW-0862">Zinc</keyword>
<proteinExistence type="predicted"/>
<evidence type="ECO:0000256" key="1">
    <source>
        <dbReference type="ARBA" id="ARBA00022723"/>
    </source>
</evidence>
<feature type="compositionally biased region" description="Basic and acidic residues" evidence="4">
    <location>
        <begin position="559"/>
        <end position="585"/>
    </location>
</feature>
<evidence type="ECO:0000259" key="5">
    <source>
        <dbReference type="PROSITE" id="PS50090"/>
    </source>
</evidence>
<evidence type="ECO:0000313" key="7">
    <source>
        <dbReference type="Proteomes" id="UP001632038"/>
    </source>
</evidence>
<dbReference type="EMBL" id="JAVIJP010000017">
    <property type="protein sequence ID" value="KAL3640481.1"/>
    <property type="molecule type" value="Genomic_DNA"/>
</dbReference>
<dbReference type="SMART" id="SM00249">
    <property type="entry name" value="PHD"/>
    <property type="match status" value="1"/>
</dbReference>
<dbReference type="SUPFAM" id="SSF57903">
    <property type="entry name" value="FYVE/PHD zinc finger"/>
    <property type="match status" value="1"/>
</dbReference>
<dbReference type="AlphaFoldDB" id="A0ABD3DHR5"/>
<comment type="caution">
    <text evidence="6">The sequence shown here is derived from an EMBL/GenBank/DDBJ whole genome shotgun (WGS) entry which is preliminary data.</text>
</comment>
<dbReference type="PANTHER" id="PTHR47863:SF4">
    <property type="entry name" value="RING_FYVE_PHD ZINC FINGER SUPERFAMILY PROTEIN"/>
    <property type="match status" value="1"/>
</dbReference>
<dbReference type="PANTHER" id="PTHR47863">
    <property type="entry name" value="RING/FYVE/PHD ZINC FINGER SUPERFAMILY PROTEIN"/>
    <property type="match status" value="1"/>
</dbReference>
<dbReference type="PROSITE" id="PS50090">
    <property type="entry name" value="MYB_LIKE"/>
    <property type="match status" value="1"/>
</dbReference>
<feature type="region of interest" description="Disordered" evidence="4">
    <location>
        <begin position="526"/>
        <end position="603"/>
    </location>
</feature>
<keyword evidence="7" id="KW-1185">Reference proteome</keyword>
<sequence>MDCQLSKSPLPVIWVIETLARSTQVDVSILLELLEKSPEVPDHLCKNARELVFLRILESFHHGAQSNSVSADSSPKIAFHPSESCEDVLQQILLEAAASNLIPAGSEMCKWDVQTFTAHKRSRLPTHVLQQLKNAILKGSHSFPVSLKEQSGLLPPEHGLKVDDDMCNGVAPRVELTETNTHQIDESNDQLISPVLANNSNLLQSEKLLRRKKRKKSAATKNTTGNSSKKYILSRSGYKIRIKIIEHKDEVIAQHNEKEKRSLDQDANVRGIRLNESPGDEIVKECILSKEAPCFDTELPNEKSRGVHGQKENEIEKEKCDLNSAEDMYKSDPLIHVNVPIVNSQCRASQDWGELNMLADLCSKIVQSNEVQDCALQKRTNHEFTSSEGNFGLDKALNQETEALHRDTKMPDEYVPNLVESEEDIAKKNAVLEKYYRKVVENECVKCNKGGKLLVCSDKSCLVAIHELCLGSDASFSTGEKDFYCPLCDYQRTVTKYMETMKNMSLVRNDLVAFFCWETRKESNKQQNTSNQIREKRNRIESHGETRSRKQDLCSPDTDLPHEYKCPPHTESADDRVISEEKHQDSGASRVQKHEKQNSFSSLPHLRRKRVAWTTAEEEKLKEGIRRLCIPNDRAIPWKKIQEFGADVFQESRSTVDLKDKWRNLCKTKS</sequence>
<dbReference type="Gene3D" id="3.30.40.10">
    <property type="entry name" value="Zinc/RING finger domain, C3HC4 (zinc finger)"/>
    <property type="match status" value="1"/>
</dbReference>
<feature type="domain" description="Myb-like" evidence="5">
    <location>
        <begin position="605"/>
        <end position="666"/>
    </location>
</feature>
<protein>
    <recommendedName>
        <fullName evidence="5">Myb-like domain-containing protein</fullName>
    </recommendedName>
</protein>
<organism evidence="6 7">
    <name type="scientific">Castilleja foliolosa</name>
    <dbReference type="NCBI Taxonomy" id="1961234"/>
    <lineage>
        <taxon>Eukaryota</taxon>
        <taxon>Viridiplantae</taxon>
        <taxon>Streptophyta</taxon>
        <taxon>Embryophyta</taxon>
        <taxon>Tracheophyta</taxon>
        <taxon>Spermatophyta</taxon>
        <taxon>Magnoliopsida</taxon>
        <taxon>eudicotyledons</taxon>
        <taxon>Gunneridae</taxon>
        <taxon>Pentapetalae</taxon>
        <taxon>asterids</taxon>
        <taxon>lamiids</taxon>
        <taxon>Lamiales</taxon>
        <taxon>Orobanchaceae</taxon>
        <taxon>Pedicularideae</taxon>
        <taxon>Castillejinae</taxon>
        <taxon>Castilleja</taxon>
    </lineage>
</organism>
<accession>A0ABD3DHR5</accession>
<dbReference type="InterPro" id="IPR013083">
    <property type="entry name" value="Znf_RING/FYVE/PHD"/>
</dbReference>
<dbReference type="SUPFAM" id="SSF46689">
    <property type="entry name" value="Homeodomain-like"/>
    <property type="match status" value="1"/>
</dbReference>
<dbReference type="InterPro" id="IPR001965">
    <property type="entry name" value="Znf_PHD"/>
</dbReference>
<reference evidence="7" key="1">
    <citation type="journal article" date="2024" name="IScience">
        <title>Strigolactones Initiate the Formation of Haustorium-like Structures in Castilleja.</title>
        <authorList>
            <person name="Buerger M."/>
            <person name="Peterson D."/>
            <person name="Chory J."/>
        </authorList>
    </citation>
    <scope>NUCLEOTIDE SEQUENCE [LARGE SCALE GENOMIC DNA]</scope>
</reference>
<dbReference type="Gene3D" id="1.10.246.220">
    <property type="match status" value="1"/>
</dbReference>
<name>A0ABD3DHR5_9LAMI</name>
<evidence type="ECO:0000256" key="4">
    <source>
        <dbReference type="SAM" id="MobiDB-lite"/>
    </source>
</evidence>
<evidence type="ECO:0000256" key="3">
    <source>
        <dbReference type="ARBA" id="ARBA00022833"/>
    </source>
</evidence>
<evidence type="ECO:0000313" key="6">
    <source>
        <dbReference type="EMBL" id="KAL3640481.1"/>
    </source>
</evidence>
<keyword evidence="2" id="KW-0863">Zinc-finger</keyword>
<dbReference type="Proteomes" id="UP001632038">
    <property type="component" value="Unassembled WGS sequence"/>
</dbReference>
<dbReference type="InterPro" id="IPR009057">
    <property type="entry name" value="Homeodomain-like_sf"/>
</dbReference>
<dbReference type="CDD" id="cd11660">
    <property type="entry name" value="SANT_TRF"/>
    <property type="match status" value="1"/>
</dbReference>
<dbReference type="InterPro" id="IPR001005">
    <property type="entry name" value="SANT/Myb"/>
</dbReference>
<keyword evidence="1" id="KW-0479">Metal-binding</keyword>